<protein>
    <submittedName>
        <fullName evidence="1">DUF3024 domain-containing protein</fullName>
    </submittedName>
</protein>
<dbReference type="EMBL" id="JACFYF010000019">
    <property type="protein sequence ID" value="MBA5764353.1"/>
    <property type="molecule type" value="Genomic_DNA"/>
</dbReference>
<sequence length="117" mass="13713">MGLVSLLQRQVESRAEIICRCRNQNLPAELGKASFEPIEDGVIFIKQHYLLDSSHCDYSSQVAKICWDSHMNLWRLFIMDDQDDENWLPYPYLSQSADLTAIMRELDKDPKSLFWDD</sequence>
<keyword evidence="2" id="KW-1185">Reference proteome</keyword>
<dbReference type="InterPro" id="IPR021388">
    <property type="entry name" value="DUF3024"/>
</dbReference>
<evidence type="ECO:0000313" key="2">
    <source>
        <dbReference type="Proteomes" id="UP000571701"/>
    </source>
</evidence>
<dbReference type="Proteomes" id="UP000571701">
    <property type="component" value="Unassembled WGS sequence"/>
</dbReference>
<accession>A0A7W2FUA5</accession>
<proteinExistence type="predicted"/>
<evidence type="ECO:0000313" key="1">
    <source>
        <dbReference type="EMBL" id="MBA5764353.1"/>
    </source>
</evidence>
<dbReference type="RefSeq" id="WP_182110406.1">
    <property type="nucleotide sequence ID" value="NZ_JACFYF010000019.1"/>
</dbReference>
<name>A0A7W2FUA5_9VIBR</name>
<dbReference type="Pfam" id="PF11225">
    <property type="entry name" value="DUF3024"/>
    <property type="match status" value="1"/>
</dbReference>
<comment type="caution">
    <text evidence="1">The sequence shown here is derived from an EMBL/GenBank/DDBJ whole genome shotgun (WGS) entry which is preliminary data.</text>
</comment>
<gene>
    <name evidence="1" type="ORF">H2O73_18515</name>
</gene>
<organism evidence="1 2">
    <name type="scientific">Vibrio marinisediminis</name>
    <dbReference type="NCBI Taxonomy" id="2758441"/>
    <lineage>
        <taxon>Bacteria</taxon>
        <taxon>Pseudomonadati</taxon>
        <taxon>Pseudomonadota</taxon>
        <taxon>Gammaproteobacteria</taxon>
        <taxon>Vibrionales</taxon>
        <taxon>Vibrionaceae</taxon>
        <taxon>Vibrio</taxon>
    </lineage>
</organism>
<dbReference type="AlphaFoldDB" id="A0A7W2FUA5"/>
<reference evidence="1 2" key="1">
    <citation type="submission" date="2020-07" db="EMBL/GenBank/DDBJ databases">
        <title>Vibrio marinisediminis sp. nov., isolated from marine sediment.</title>
        <authorList>
            <person name="Ji X."/>
        </authorList>
    </citation>
    <scope>NUCLEOTIDE SEQUENCE [LARGE SCALE GENOMIC DNA]</scope>
    <source>
        <strain evidence="1 2">404</strain>
    </source>
</reference>